<accession>A0AAJ0LUV0</accession>
<keyword evidence="3" id="KW-1185">Reference proteome</keyword>
<gene>
    <name evidence="2" type="ORF">LTR09_003260</name>
</gene>
<dbReference type="PANTHER" id="PTHR36156">
    <property type="entry name" value="SLR2101 PROTEIN"/>
    <property type="match status" value="1"/>
</dbReference>
<protein>
    <submittedName>
        <fullName evidence="2">Uncharacterized protein</fullName>
    </submittedName>
</protein>
<dbReference type="EMBL" id="JAWDJX010000007">
    <property type="protein sequence ID" value="KAK3056024.1"/>
    <property type="molecule type" value="Genomic_DNA"/>
</dbReference>
<evidence type="ECO:0000313" key="2">
    <source>
        <dbReference type="EMBL" id="KAK3056024.1"/>
    </source>
</evidence>
<organism evidence="2 3">
    <name type="scientific">Extremus antarcticus</name>
    <dbReference type="NCBI Taxonomy" id="702011"/>
    <lineage>
        <taxon>Eukaryota</taxon>
        <taxon>Fungi</taxon>
        <taxon>Dikarya</taxon>
        <taxon>Ascomycota</taxon>
        <taxon>Pezizomycotina</taxon>
        <taxon>Dothideomycetes</taxon>
        <taxon>Dothideomycetidae</taxon>
        <taxon>Mycosphaerellales</taxon>
        <taxon>Extremaceae</taxon>
        <taxon>Extremus</taxon>
    </lineage>
</organism>
<evidence type="ECO:0000313" key="3">
    <source>
        <dbReference type="Proteomes" id="UP001271007"/>
    </source>
</evidence>
<dbReference type="Proteomes" id="UP001271007">
    <property type="component" value="Unassembled WGS sequence"/>
</dbReference>
<dbReference type="InterPro" id="IPR011051">
    <property type="entry name" value="RmlC_Cupin_sf"/>
</dbReference>
<comment type="caution">
    <text evidence="2">The sequence shown here is derived from an EMBL/GenBank/DDBJ whole genome shotgun (WGS) entry which is preliminary data.</text>
</comment>
<reference evidence="2" key="1">
    <citation type="submission" date="2023-04" db="EMBL/GenBank/DDBJ databases">
        <title>Black Yeasts Isolated from many extreme environments.</title>
        <authorList>
            <person name="Coleine C."/>
            <person name="Stajich J.E."/>
            <person name="Selbmann L."/>
        </authorList>
    </citation>
    <scope>NUCLEOTIDE SEQUENCE</scope>
    <source>
        <strain evidence="2">CCFEE 5312</strain>
    </source>
</reference>
<evidence type="ECO:0000256" key="1">
    <source>
        <dbReference type="SAM" id="MobiDB-lite"/>
    </source>
</evidence>
<dbReference type="PANTHER" id="PTHR36156:SF2">
    <property type="entry name" value="CUPIN TYPE-2 DOMAIN-CONTAINING PROTEIN"/>
    <property type="match status" value="1"/>
</dbReference>
<name>A0AAJ0LUV0_9PEZI</name>
<sequence>MATNGEVNFEGSPLDTPTLHITSHNGAGKAIIHTSEKPKATLYPEHRFASTNLYVTTAMPVDLNDDIDLKQSQNVISSDFAPSSKGFIHRTQSLDYGIVMEGSIVLELDDGNTTLMSRGDIAIQRATMHGWHNPSGTEWARLLFVLQDCEPLVINGKSLDEDLGTAHGVVPRSGSG</sequence>
<dbReference type="SUPFAM" id="SSF51182">
    <property type="entry name" value="RmlC-like cupins"/>
    <property type="match status" value="1"/>
</dbReference>
<dbReference type="Gene3D" id="2.60.120.10">
    <property type="entry name" value="Jelly Rolls"/>
    <property type="match status" value="1"/>
</dbReference>
<dbReference type="InterPro" id="IPR014710">
    <property type="entry name" value="RmlC-like_jellyroll"/>
</dbReference>
<dbReference type="AlphaFoldDB" id="A0AAJ0LUV0"/>
<dbReference type="InterPro" id="IPR047142">
    <property type="entry name" value="OryJ/VirC-like"/>
</dbReference>
<feature type="region of interest" description="Disordered" evidence="1">
    <location>
        <begin position="1"/>
        <end position="20"/>
    </location>
</feature>
<dbReference type="CDD" id="cd02231">
    <property type="entry name" value="cupin_BLL6423-like"/>
    <property type="match status" value="1"/>
</dbReference>
<proteinExistence type="predicted"/>